<dbReference type="PANTHER" id="PTHR28664">
    <property type="entry name" value="TIGHT JUNCTION-ASSOCIATED PROTEIN 1"/>
    <property type="match status" value="1"/>
</dbReference>
<organism evidence="4">
    <name type="scientific">Diabrotica virgifera virgifera</name>
    <name type="common">western corn rootworm</name>
    <dbReference type="NCBI Taxonomy" id="50390"/>
    <lineage>
        <taxon>Eukaryota</taxon>
        <taxon>Metazoa</taxon>
        <taxon>Ecdysozoa</taxon>
        <taxon>Arthropoda</taxon>
        <taxon>Hexapoda</taxon>
        <taxon>Insecta</taxon>
        <taxon>Pterygota</taxon>
        <taxon>Neoptera</taxon>
        <taxon>Endopterygota</taxon>
        <taxon>Coleoptera</taxon>
        <taxon>Polyphaga</taxon>
        <taxon>Cucujiformia</taxon>
        <taxon>Chrysomeloidea</taxon>
        <taxon>Chrysomelidae</taxon>
        <taxon>Galerucinae</taxon>
        <taxon>Diabroticina</taxon>
        <taxon>Diabroticites</taxon>
        <taxon>Diabrotica</taxon>
    </lineage>
</organism>
<feature type="non-terminal residue" evidence="4">
    <location>
        <position position="133"/>
    </location>
</feature>
<dbReference type="AlphaFoldDB" id="A0A6P7H295"/>
<evidence type="ECO:0000256" key="3">
    <source>
        <dbReference type="ARBA" id="ARBA00023136"/>
    </source>
</evidence>
<accession>A0A6P7H295</accession>
<evidence type="ECO:0000313" key="4">
    <source>
        <dbReference type="RefSeq" id="XP_028152582.1"/>
    </source>
</evidence>
<proteinExistence type="predicted"/>
<evidence type="ECO:0000256" key="1">
    <source>
        <dbReference type="ARBA" id="ARBA00004170"/>
    </source>
</evidence>
<keyword evidence="3" id="KW-0472">Membrane</keyword>
<gene>
    <name evidence="4" type="primary">LOC114345980</name>
</gene>
<name>A0A6P7H295_DIAVI</name>
<evidence type="ECO:0000256" key="2">
    <source>
        <dbReference type="ARBA" id="ARBA00022553"/>
    </source>
</evidence>
<keyword evidence="2" id="KW-0597">Phosphoprotein</keyword>
<dbReference type="RefSeq" id="XP_028152582.1">
    <property type="nucleotide sequence ID" value="XM_028296781.1"/>
</dbReference>
<protein>
    <submittedName>
        <fullName evidence="4">Tight junction-associated protein 1</fullName>
    </submittedName>
</protein>
<dbReference type="GO" id="GO:0016020">
    <property type="term" value="C:membrane"/>
    <property type="evidence" value="ECO:0007669"/>
    <property type="project" value="UniProtKB-SubCell"/>
</dbReference>
<dbReference type="InParanoid" id="A0A6P7H295"/>
<dbReference type="PANTHER" id="PTHR28664:SF4">
    <property type="entry name" value="TIGHT JUNCTION-ASSOCIATED PROTEIN 1"/>
    <property type="match status" value="1"/>
</dbReference>
<comment type="subcellular location">
    <subcellularLocation>
        <location evidence="1">Membrane</location>
        <topology evidence="1">Peripheral membrane protein</topology>
    </subcellularLocation>
</comment>
<reference evidence="4" key="1">
    <citation type="submission" date="2025-08" db="UniProtKB">
        <authorList>
            <consortium name="RefSeq"/>
        </authorList>
    </citation>
    <scope>IDENTIFICATION</scope>
    <source>
        <tissue evidence="4">Whole insect</tissue>
    </source>
</reference>
<sequence length="133" mass="15417">MQPEILIVGEERTNISISFCHNLLFCRLYEAHRRVQRVNQGLEDKLLKLVDVCETEKTTLTKDVATLSHKLADANYSVKKLKEDNERYKNDVSLAIQFLQCKQSNFVAHKYDSLPPEVQSQVSNYMTTKKKPE</sequence>
<dbReference type="InterPro" id="IPR043441">
    <property type="entry name" value="Tjap1/BEGAIN"/>
</dbReference>